<reference evidence="3 4" key="1">
    <citation type="submission" date="2016-10" db="EMBL/GenBank/DDBJ databases">
        <authorList>
            <person name="de Groot N.N."/>
        </authorList>
    </citation>
    <scope>NUCLEOTIDE SEQUENCE [LARGE SCALE GENOMIC DNA]</scope>
    <source>
        <strain evidence="3 4">DSM 17862</strain>
    </source>
</reference>
<dbReference type="NCBIfam" id="TIGR00847">
    <property type="entry name" value="ccoS"/>
    <property type="match status" value="1"/>
</dbReference>
<dbReference type="OrthoDB" id="9802763at2"/>
<keyword evidence="2" id="KW-0812">Transmembrane</keyword>
<evidence type="ECO:0000313" key="4">
    <source>
        <dbReference type="Proteomes" id="UP000199180"/>
    </source>
</evidence>
<dbReference type="PANTHER" id="PTHR41532:SF1">
    <property type="entry name" value="FIXS PROTEIN"/>
    <property type="match status" value="1"/>
</dbReference>
<sequence>MEILSILIPVSLGLGALGLGAFIWALRGRQFEDPKGDAERILSDEWDDRPRPD</sequence>
<proteinExistence type="predicted"/>
<organism evidence="3 4">
    <name type="scientific">Paracoccus homiensis</name>
    <dbReference type="NCBI Taxonomy" id="364199"/>
    <lineage>
        <taxon>Bacteria</taxon>
        <taxon>Pseudomonadati</taxon>
        <taxon>Pseudomonadota</taxon>
        <taxon>Alphaproteobacteria</taxon>
        <taxon>Rhodobacterales</taxon>
        <taxon>Paracoccaceae</taxon>
        <taxon>Paracoccus</taxon>
    </lineage>
</organism>
<gene>
    <name evidence="3" type="ORF">SAMN04489858_106200</name>
</gene>
<keyword evidence="4" id="KW-1185">Reference proteome</keyword>
<dbReference type="InterPro" id="IPR004714">
    <property type="entry name" value="Cyt_oxidase_maturation_cbb3"/>
</dbReference>
<accession>A0A1I0FGP3</accession>
<dbReference type="PANTHER" id="PTHR41532">
    <property type="entry name" value="FIXS PROTEIN"/>
    <property type="match status" value="1"/>
</dbReference>
<feature type="transmembrane region" description="Helical" evidence="2">
    <location>
        <begin position="6"/>
        <end position="26"/>
    </location>
</feature>
<dbReference type="RefSeq" id="WP_090734732.1">
    <property type="nucleotide sequence ID" value="NZ_CP177219.1"/>
</dbReference>
<name>A0A1I0FGP3_9RHOB</name>
<dbReference type="STRING" id="364199.SAMN04489858_106200"/>
<dbReference type="AlphaFoldDB" id="A0A1I0FGP3"/>
<dbReference type="EMBL" id="FOHO01000006">
    <property type="protein sequence ID" value="SET56698.1"/>
    <property type="molecule type" value="Genomic_DNA"/>
</dbReference>
<protein>
    <submittedName>
        <fullName evidence="3">Cytochrome oxidase maturation protein, cbb3-type</fullName>
    </submittedName>
</protein>
<evidence type="ECO:0000256" key="2">
    <source>
        <dbReference type="SAM" id="Phobius"/>
    </source>
</evidence>
<feature type="region of interest" description="Disordered" evidence="1">
    <location>
        <begin position="34"/>
        <end position="53"/>
    </location>
</feature>
<keyword evidence="2" id="KW-1133">Transmembrane helix</keyword>
<keyword evidence="2" id="KW-0472">Membrane</keyword>
<dbReference type="Proteomes" id="UP000199180">
    <property type="component" value="Unassembled WGS sequence"/>
</dbReference>
<evidence type="ECO:0000313" key="3">
    <source>
        <dbReference type="EMBL" id="SET56698.1"/>
    </source>
</evidence>
<dbReference type="Pfam" id="PF03597">
    <property type="entry name" value="FixS"/>
    <property type="match status" value="1"/>
</dbReference>
<evidence type="ECO:0000256" key="1">
    <source>
        <dbReference type="SAM" id="MobiDB-lite"/>
    </source>
</evidence>